<dbReference type="Proteomes" id="UP001472677">
    <property type="component" value="Unassembled WGS sequence"/>
</dbReference>
<dbReference type="EMBL" id="JBBPBM010000008">
    <property type="protein sequence ID" value="KAK8572050.1"/>
    <property type="molecule type" value="Genomic_DNA"/>
</dbReference>
<sequence>MSEGGLDFRDLNNHNNAPLMKIDFALISNEDKLCVRVLKAKYKWEGLSRKQFSSLIVLDFGKGSVKFGLIYVAGFVGRFGMGGA</sequence>
<keyword evidence="2" id="KW-1185">Reference proteome</keyword>
<protein>
    <submittedName>
        <fullName evidence="1">Uncharacterized protein</fullName>
    </submittedName>
</protein>
<reference evidence="1 2" key="1">
    <citation type="journal article" date="2024" name="G3 (Bethesda)">
        <title>Genome assembly of Hibiscus sabdariffa L. provides insights into metabolisms of medicinal natural products.</title>
        <authorList>
            <person name="Kim T."/>
        </authorList>
    </citation>
    <scope>NUCLEOTIDE SEQUENCE [LARGE SCALE GENOMIC DNA]</scope>
    <source>
        <strain evidence="1">TK-2024</strain>
        <tissue evidence="1">Old leaves</tissue>
    </source>
</reference>
<accession>A0ABR2F4U8</accession>
<proteinExistence type="predicted"/>
<name>A0ABR2F4U8_9ROSI</name>
<evidence type="ECO:0000313" key="2">
    <source>
        <dbReference type="Proteomes" id="UP001472677"/>
    </source>
</evidence>
<organism evidence="1 2">
    <name type="scientific">Hibiscus sabdariffa</name>
    <name type="common">roselle</name>
    <dbReference type="NCBI Taxonomy" id="183260"/>
    <lineage>
        <taxon>Eukaryota</taxon>
        <taxon>Viridiplantae</taxon>
        <taxon>Streptophyta</taxon>
        <taxon>Embryophyta</taxon>
        <taxon>Tracheophyta</taxon>
        <taxon>Spermatophyta</taxon>
        <taxon>Magnoliopsida</taxon>
        <taxon>eudicotyledons</taxon>
        <taxon>Gunneridae</taxon>
        <taxon>Pentapetalae</taxon>
        <taxon>rosids</taxon>
        <taxon>malvids</taxon>
        <taxon>Malvales</taxon>
        <taxon>Malvaceae</taxon>
        <taxon>Malvoideae</taxon>
        <taxon>Hibiscus</taxon>
    </lineage>
</organism>
<evidence type="ECO:0000313" key="1">
    <source>
        <dbReference type="EMBL" id="KAK8572050.1"/>
    </source>
</evidence>
<gene>
    <name evidence="1" type="ORF">V6N12_028113</name>
</gene>
<comment type="caution">
    <text evidence="1">The sequence shown here is derived from an EMBL/GenBank/DDBJ whole genome shotgun (WGS) entry which is preliminary data.</text>
</comment>